<dbReference type="InterPro" id="IPR011083">
    <property type="entry name" value="Phage_tail_collar_dom"/>
</dbReference>
<evidence type="ECO:0000256" key="1">
    <source>
        <dbReference type="SAM" id="SignalP"/>
    </source>
</evidence>
<dbReference type="AlphaFoldDB" id="A0A7Z2ZSI8"/>
<dbReference type="PROSITE" id="PS51257">
    <property type="entry name" value="PROKAR_LIPOPROTEIN"/>
    <property type="match status" value="1"/>
</dbReference>
<dbReference type="Gene3D" id="3.90.1340.10">
    <property type="entry name" value="Phage tail collar domain"/>
    <property type="match status" value="1"/>
</dbReference>
<keyword evidence="4" id="KW-1185">Reference proteome</keyword>
<proteinExistence type="predicted"/>
<feature type="signal peptide" evidence="1">
    <location>
        <begin position="1"/>
        <end position="26"/>
    </location>
</feature>
<protein>
    <recommendedName>
        <fullName evidence="2">Phage tail collar domain-containing protein</fullName>
    </recommendedName>
</protein>
<evidence type="ECO:0000259" key="2">
    <source>
        <dbReference type="Pfam" id="PF07484"/>
    </source>
</evidence>
<feature type="chain" id="PRO_5030721958" description="Phage tail collar domain-containing protein" evidence="1">
    <location>
        <begin position="27"/>
        <end position="162"/>
    </location>
</feature>
<gene>
    <name evidence="3" type="ORF">HH212_02280</name>
</gene>
<evidence type="ECO:0000313" key="4">
    <source>
        <dbReference type="Proteomes" id="UP000502415"/>
    </source>
</evidence>
<feature type="domain" description="Phage tail collar" evidence="2">
    <location>
        <begin position="34"/>
        <end position="90"/>
    </location>
</feature>
<dbReference type="EMBL" id="CP051685">
    <property type="protein sequence ID" value="QJD99006.1"/>
    <property type="molecule type" value="Genomic_DNA"/>
</dbReference>
<dbReference type="Pfam" id="PF07484">
    <property type="entry name" value="Collar"/>
    <property type="match status" value="1"/>
</dbReference>
<dbReference type="SUPFAM" id="SSF88874">
    <property type="entry name" value="Receptor-binding domain of short tail fibre protein gp12"/>
    <property type="match status" value="1"/>
</dbReference>
<name>A0A7Z2ZSI8_9BURK</name>
<sequence>MSLKRSLRLAATAAVMLGALPLSAQACNTEPYIGTVCTFAFDWCPQGYLPADGRLLQIREYTALFGLVGFRYGGDQQNTFGIPDLRGRTPVGKGLGTGLTQSIAMGQVIGQQELTLAPAQLPAHTHTAAFTPTTAALPSRFRPAPATWRWRRRCRSVPRSAR</sequence>
<organism evidence="3 4">
    <name type="scientific">Massilia forsythiae</name>
    <dbReference type="NCBI Taxonomy" id="2728020"/>
    <lineage>
        <taxon>Bacteria</taxon>
        <taxon>Pseudomonadati</taxon>
        <taxon>Pseudomonadota</taxon>
        <taxon>Betaproteobacteria</taxon>
        <taxon>Burkholderiales</taxon>
        <taxon>Oxalobacteraceae</taxon>
        <taxon>Telluria group</taxon>
        <taxon>Massilia</taxon>
    </lineage>
</organism>
<keyword evidence="1" id="KW-0732">Signal</keyword>
<dbReference type="Proteomes" id="UP000502415">
    <property type="component" value="Chromosome"/>
</dbReference>
<dbReference type="KEGG" id="mfy:HH212_02280"/>
<accession>A0A7Z2ZSI8</accession>
<reference evidence="3 4" key="1">
    <citation type="submission" date="2020-04" db="EMBL/GenBank/DDBJ databases">
        <title>Genome sequencing of novel species.</title>
        <authorList>
            <person name="Heo J."/>
            <person name="Kim S.-J."/>
            <person name="Kim J.-S."/>
            <person name="Hong S.-B."/>
            <person name="Kwon S.-W."/>
        </authorList>
    </citation>
    <scope>NUCLEOTIDE SEQUENCE [LARGE SCALE GENOMIC DNA]</scope>
    <source>
        <strain evidence="3 4">GN2-R2</strain>
    </source>
</reference>
<evidence type="ECO:0000313" key="3">
    <source>
        <dbReference type="EMBL" id="QJD99006.1"/>
    </source>
</evidence>
<dbReference type="RefSeq" id="WP_169433903.1">
    <property type="nucleotide sequence ID" value="NZ_CP051685.1"/>
</dbReference>
<dbReference type="InterPro" id="IPR037053">
    <property type="entry name" value="Phage_tail_collar_dom_sf"/>
</dbReference>